<gene>
    <name evidence="2" type="ORF">MVEN_02211900</name>
</gene>
<dbReference type="AlphaFoldDB" id="A0A8H7CGY5"/>
<dbReference type="OrthoDB" id="3041043at2759"/>
<dbReference type="Proteomes" id="UP000620124">
    <property type="component" value="Unassembled WGS sequence"/>
</dbReference>
<evidence type="ECO:0000313" key="2">
    <source>
        <dbReference type="EMBL" id="KAF7335577.1"/>
    </source>
</evidence>
<dbReference type="InterPro" id="IPR001810">
    <property type="entry name" value="F-box_dom"/>
</dbReference>
<dbReference type="SUPFAM" id="SSF81383">
    <property type="entry name" value="F-box domain"/>
    <property type="match status" value="1"/>
</dbReference>
<dbReference type="EMBL" id="JACAZI010000024">
    <property type="protein sequence ID" value="KAF7335577.1"/>
    <property type="molecule type" value="Genomic_DNA"/>
</dbReference>
<evidence type="ECO:0000313" key="3">
    <source>
        <dbReference type="Proteomes" id="UP000620124"/>
    </source>
</evidence>
<evidence type="ECO:0000259" key="1">
    <source>
        <dbReference type="Pfam" id="PF00646"/>
    </source>
</evidence>
<keyword evidence="3" id="KW-1185">Reference proteome</keyword>
<accession>A0A8H7CGY5</accession>
<sequence length="367" mass="42218">MDLTPLSPFRAFYCSRLYRTPQNSPATRFFDIHMGPHDLVFSYIPTKDLVHLMCTCRRLHSLVKKVCFDLHRLLLPFFGDATEVERFRLMQSLTDTLISGSTALQYFNRVTYRDSDLDIYVYRLTARMAVDFIVTNGYTFDPRKSQKKNVVEQLSVSISDRPPSYLGRGIADVLDFHKGNKKIQVIVAESTPMETILSFHSTVVMNIITPYNAFALYPHSTFVTKEALIVETVGAGQELGRQKYVDRGWSMTPKPSLKRNSELGVRRLRWVGDKFTWTITLPPLTVNTTDMCCINSWQLENEDETTETTWKIWDSPVLRYKYIRGDAATVNVVLDEIQSRYSTNLAAEFARALSCRREEVEEGLVPF</sequence>
<organism evidence="2 3">
    <name type="scientific">Mycena venus</name>
    <dbReference type="NCBI Taxonomy" id="2733690"/>
    <lineage>
        <taxon>Eukaryota</taxon>
        <taxon>Fungi</taxon>
        <taxon>Dikarya</taxon>
        <taxon>Basidiomycota</taxon>
        <taxon>Agaricomycotina</taxon>
        <taxon>Agaricomycetes</taxon>
        <taxon>Agaricomycetidae</taxon>
        <taxon>Agaricales</taxon>
        <taxon>Marasmiineae</taxon>
        <taxon>Mycenaceae</taxon>
        <taxon>Mycena</taxon>
    </lineage>
</organism>
<comment type="caution">
    <text evidence="2">The sequence shown here is derived from an EMBL/GenBank/DDBJ whole genome shotgun (WGS) entry which is preliminary data.</text>
</comment>
<reference evidence="2" key="1">
    <citation type="submission" date="2020-05" db="EMBL/GenBank/DDBJ databases">
        <title>Mycena genomes resolve the evolution of fungal bioluminescence.</title>
        <authorList>
            <person name="Tsai I.J."/>
        </authorList>
    </citation>
    <scope>NUCLEOTIDE SEQUENCE</scope>
    <source>
        <strain evidence="2">CCC161011</strain>
    </source>
</reference>
<dbReference type="CDD" id="cd09917">
    <property type="entry name" value="F-box_SF"/>
    <property type="match status" value="1"/>
</dbReference>
<proteinExistence type="predicted"/>
<feature type="domain" description="F-box" evidence="1">
    <location>
        <begin position="40"/>
        <end position="69"/>
    </location>
</feature>
<dbReference type="InterPro" id="IPR036047">
    <property type="entry name" value="F-box-like_dom_sf"/>
</dbReference>
<dbReference type="Pfam" id="PF00646">
    <property type="entry name" value="F-box"/>
    <property type="match status" value="1"/>
</dbReference>
<protein>
    <submittedName>
        <fullName evidence="2">DUF607-domain-containing protein</fullName>
    </submittedName>
</protein>
<name>A0A8H7CGY5_9AGAR</name>